<dbReference type="GO" id="GO:0003735">
    <property type="term" value="F:structural constituent of ribosome"/>
    <property type="evidence" value="ECO:0007669"/>
    <property type="project" value="InterPro"/>
</dbReference>
<gene>
    <name evidence="6" type="ORF">HU200_024787</name>
</gene>
<dbReference type="PANTHER" id="PTHR33800">
    <property type="entry name" value="OS06G0113600 PROTEIN"/>
    <property type="match status" value="1"/>
</dbReference>
<organism evidence="6 7">
    <name type="scientific">Digitaria exilis</name>
    <dbReference type="NCBI Taxonomy" id="1010633"/>
    <lineage>
        <taxon>Eukaryota</taxon>
        <taxon>Viridiplantae</taxon>
        <taxon>Streptophyta</taxon>
        <taxon>Embryophyta</taxon>
        <taxon>Tracheophyta</taxon>
        <taxon>Spermatophyta</taxon>
        <taxon>Magnoliopsida</taxon>
        <taxon>Liliopsida</taxon>
        <taxon>Poales</taxon>
        <taxon>Poaceae</taxon>
        <taxon>PACMAD clade</taxon>
        <taxon>Panicoideae</taxon>
        <taxon>Panicodae</taxon>
        <taxon>Paniceae</taxon>
        <taxon>Anthephorinae</taxon>
        <taxon>Digitaria</taxon>
    </lineage>
</organism>
<keyword evidence="7" id="KW-1185">Reference proteome</keyword>
<proteinExistence type="inferred from homology"/>
<dbReference type="FunFam" id="1.10.10.1760:FF:000001">
    <property type="entry name" value="60S ribosomal protein L36"/>
    <property type="match status" value="1"/>
</dbReference>
<dbReference type="PANTHER" id="PTHR33800:SF3">
    <property type="entry name" value="OS06G0111200 PROTEIN"/>
    <property type="match status" value="1"/>
</dbReference>
<evidence type="ECO:0000256" key="1">
    <source>
        <dbReference type="ARBA" id="ARBA00006509"/>
    </source>
</evidence>
<keyword evidence="2 4" id="KW-0689">Ribosomal protein</keyword>
<comment type="caution">
    <text evidence="6">The sequence shown here is derived from an EMBL/GenBank/DDBJ whole genome shotgun (WGS) entry which is preliminary data.</text>
</comment>
<dbReference type="GO" id="GO:0005524">
    <property type="term" value="F:ATP binding"/>
    <property type="evidence" value="ECO:0007669"/>
    <property type="project" value="InterPro"/>
</dbReference>
<accession>A0A835BZ40</accession>
<evidence type="ECO:0000256" key="4">
    <source>
        <dbReference type="RuleBase" id="RU000665"/>
    </source>
</evidence>
<dbReference type="AlphaFoldDB" id="A0A835BZ40"/>
<dbReference type="Proteomes" id="UP000636709">
    <property type="component" value="Unassembled WGS sequence"/>
</dbReference>
<evidence type="ECO:0000313" key="6">
    <source>
        <dbReference type="EMBL" id="KAF8720016.1"/>
    </source>
</evidence>
<keyword evidence="3 4" id="KW-0687">Ribonucleoprotein</keyword>
<protein>
    <recommendedName>
        <fullName evidence="4">60S ribosomal protein L36</fullName>
    </recommendedName>
</protein>
<dbReference type="GO" id="GO:0006412">
    <property type="term" value="P:translation"/>
    <property type="evidence" value="ECO:0007669"/>
    <property type="project" value="InterPro"/>
</dbReference>
<dbReference type="InterPro" id="IPR005174">
    <property type="entry name" value="KIB1-4_b-propeller"/>
</dbReference>
<dbReference type="Pfam" id="PF03478">
    <property type="entry name" value="Beta-prop_KIB1-4"/>
    <property type="match status" value="1"/>
</dbReference>
<dbReference type="Pfam" id="PF01158">
    <property type="entry name" value="Ribosomal_L36e"/>
    <property type="match status" value="1"/>
</dbReference>
<dbReference type="Gene3D" id="1.10.10.1760">
    <property type="entry name" value="60S ribosomal protein L36"/>
    <property type="match status" value="1"/>
</dbReference>
<sequence>MRSYMVFGVNLQAGFLLFGPPGCGKTLIAKVVANEAGTKFIHIKDDIIHAKLNHQKMSKRVNFVKGLIREVAGFAPYEKRITELLKSGKDKRALKVAKRKLGTHKRAKKKINEMANVFRKKRKSGASLTTRTPRGDLQGWADLPEELLHSFMSLMGSFVQLLPFSGTCKSWRAAFSSYPAKPALCGVLPPLLVRPMDNWDAPNHRGHDGFGLRKCKVMDVVNQKTALWCQIPDLADGELFFAGSSFGQLICVHGQECHVLDVFTGATIHAPLLQSEVKKHARVTCGVLTAPVTSPESHLLLCISFTWFGGFSLLAWHVGSGSWSEAIKCPRIDQVIQFNGQLIARDYNYKLYVLSVVPNLGLEQIISESDDADPTPFVSPWLVACGGMLVMVSRDMNDNLKHEFNAYKLDRSAALAKWLEVSDVGNYTLFSGNDIRCPKLACESPGVWGGSCNHVIYAHEGDPSWSTHEIADEHGIDVMAGLEFRTDHMYENVPSFWVYPSFMYS</sequence>
<reference evidence="6" key="1">
    <citation type="submission" date="2020-07" db="EMBL/GenBank/DDBJ databases">
        <title>Genome sequence and genetic diversity analysis of an under-domesticated orphan crop, white fonio (Digitaria exilis).</title>
        <authorList>
            <person name="Bennetzen J.L."/>
            <person name="Chen S."/>
            <person name="Ma X."/>
            <person name="Wang X."/>
            <person name="Yssel A.E.J."/>
            <person name="Chaluvadi S.R."/>
            <person name="Johnson M."/>
            <person name="Gangashetty P."/>
            <person name="Hamidou F."/>
            <person name="Sanogo M.D."/>
            <person name="Zwaenepoel A."/>
            <person name="Wallace J."/>
            <person name="Van De Peer Y."/>
            <person name="Van Deynze A."/>
        </authorList>
    </citation>
    <scope>NUCLEOTIDE SEQUENCE</scope>
    <source>
        <tissue evidence="6">Leaves</tissue>
    </source>
</reference>
<dbReference type="EMBL" id="JACEFO010001700">
    <property type="protein sequence ID" value="KAF8720016.1"/>
    <property type="molecule type" value="Genomic_DNA"/>
</dbReference>
<dbReference type="Gene3D" id="3.40.50.300">
    <property type="entry name" value="P-loop containing nucleotide triphosphate hydrolases"/>
    <property type="match status" value="1"/>
</dbReference>
<dbReference type="GO" id="GO:0005840">
    <property type="term" value="C:ribosome"/>
    <property type="evidence" value="ECO:0007669"/>
    <property type="project" value="UniProtKB-KW"/>
</dbReference>
<feature type="domain" description="KIB1-4 beta-propeller" evidence="5">
    <location>
        <begin position="230"/>
        <end position="456"/>
    </location>
</feature>
<dbReference type="OrthoDB" id="616378at2759"/>
<dbReference type="InterPro" id="IPR000509">
    <property type="entry name" value="Ribosomal_eL36"/>
</dbReference>
<dbReference type="SUPFAM" id="SSF52540">
    <property type="entry name" value="P-loop containing nucleoside triphosphate hydrolases"/>
    <property type="match status" value="2"/>
</dbReference>
<dbReference type="GO" id="GO:1990904">
    <property type="term" value="C:ribonucleoprotein complex"/>
    <property type="evidence" value="ECO:0007669"/>
    <property type="project" value="UniProtKB-KW"/>
</dbReference>
<dbReference type="InterPro" id="IPR027417">
    <property type="entry name" value="P-loop_NTPase"/>
</dbReference>
<dbReference type="InterPro" id="IPR038097">
    <property type="entry name" value="Ribosomal_eL36_sf"/>
</dbReference>
<evidence type="ECO:0000259" key="5">
    <source>
        <dbReference type="Pfam" id="PF03478"/>
    </source>
</evidence>
<name>A0A835BZ40_9POAL</name>
<dbReference type="PROSITE" id="PS01190">
    <property type="entry name" value="RIBOSOMAL_L36E"/>
    <property type="match status" value="1"/>
</dbReference>
<comment type="similarity">
    <text evidence="1 4">Belongs to the eukaryotic ribosomal protein eL36 family.</text>
</comment>
<evidence type="ECO:0000256" key="3">
    <source>
        <dbReference type="ARBA" id="ARBA00023274"/>
    </source>
</evidence>
<evidence type="ECO:0000256" key="2">
    <source>
        <dbReference type="ARBA" id="ARBA00022980"/>
    </source>
</evidence>
<dbReference type="GO" id="GO:0016887">
    <property type="term" value="F:ATP hydrolysis activity"/>
    <property type="evidence" value="ECO:0007669"/>
    <property type="project" value="InterPro"/>
</dbReference>
<evidence type="ECO:0000313" key="7">
    <source>
        <dbReference type="Proteomes" id="UP000636709"/>
    </source>
</evidence>